<dbReference type="Pfam" id="PF13679">
    <property type="entry name" value="Methyltransf_32"/>
    <property type="match status" value="1"/>
</dbReference>
<accession>A0A2A4K2Y0</accession>
<dbReference type="EMBL" id="NWSH01000253">
    <property type="protein sequence ID" value="PCG78002.1"/>
    <property type="molecule type" value="Genomic_DNA"/>
</dbReference>
<evidence type="ECO:0000313" key="2">
    <source>
        <dbReference type="EMBL" id="PCG78002.1"/>
    </source>
</evidence>
<evidence type="ECO:0000259" key="1">
    <source>
        <dbReference type="Pfam" id="PF13679"/>
    </source>
</evidence>
<dbReference type="PANTHER" id="PTHR12496">
    <property type="entry name" value="CGI-41 METHYLTRANSFERASE"/>
    <property type="match status" value="1"/>
</dbReference>
<dbReference type="InterPro" id="IPR025714">
    <property type="entry name" value="Methyltranfer_dom"/>
</dbReference>
<dbReference type="InterPro" id="IPR052220">
    <property type="entry name" value="METTL25"/>
</dbReference>
<reference evidence="2" key="1">
    <citation type="submission" date="2017-09" db="EMBL/GenBank/DDBJ databases">
        <title>Contemporary evolution of a Lepidopteran species, Heliothis virescens, in response to modern agricultural practices.</title>
        <authorList>
            <person name="Fritz M.L."/>
            <person name="Deyonke A.M."/>
            <person name="Papanicolaou A."/>
            <person name="Micinski S."/>
            <person name="Westbrook J."/>
            <person name="Gould F."/>
        </authorList>
    </citation>
    <scope>NUCLEOTIDE SEQUENCE [LARGE SCALE GENOMIC DNA]</scope>
    <source>
        <strain evidence="2">HvINT-</strain>
        <tissue evidence="2">Whole body</tissue>
    </source>
</reference>
<dbReference type="PANTHER" id="PTHR12496:SF9">
    <property type="entry name" value="METHYLTRANSFERASE-LIKE PROTEIN 25-RELATED"/>
    <property type="match status" value="1"/>
</dbReference>
<name>A0A2A4K2Y0_HELVI</name>
<gene>
    <name evidence="2" type="ORF">B5V51_5619</name>
</gene>
<comment type="caution">
    <text evidence="2">The sequence shown here is derived from an EMBL/GenBank/DDBJ whole genome shotgun (WGS) entry which is preliminary data.</text>
</comment>
<dbReference type="STRING" id="7102.A0A2A4K2Y0"/>
<sequence length="492" mass="55874">MMQGCHSEDFESSMHSTISKLRHHIDSITKYLAPLLPIANCHMVEFLTQNHWEKLLPSPLRKTLEGLELNDALGEFWTTASGQETKASLLSAWITKARSHCVAVNNDYCISAEQLQERIRTWGGDVRPEIRVKEFMTSKKSYEVQTMSRLVASLHSACHSTCCVEAGGGRGNLPVALCLAYGVPSLTVDCDADAVAAAPNRIRIIQKQWHAIAKRIKDGNEERMSESIDKNLHRFAAAFITEHTDLVDIVKEKFPEFADQDIKLLLTGLHTCGNLGPDSLRIFVSQPTTAAVFNVPCCYHLLSETVDVEMFDIFQRDYRSDSSQGFPMSEYLRGYNLGRNARMLAAQSIHRVVSQRQLPSSSLLYRALLQAIIQERLPNHNVSEGKLKRISPKCQTFQQYFKMADEILKLELFDSLPASFFTDIHKNMDCQWKKLVLFYLLRLCLAQVVESLILLDRLMFLFENGFKDVYLVKLFDPVLSPRCHSIVAVRQQ</sequence>
<proteinExistence type="predicted"/>
<protein>
    <recommendedName>
        <fullName evidence="1">Methyltransferase domain-containing protein</fullName>
    </recommendedName>
</protein>
<feature type="domain" description="Methyltransferase" evidence="1">
    <location>
        <begin position="139"/>
        <end position="304"/>
    </location>
</feature>
<organism evidence="2">
    <name type="scientific">Heliothis virescens</name>
    <name type="common">Tobacco budworm moth</name>
    <dbReference type="NCBI Taxonomy" id="7102"/>
    <lineage>
        <taxon>Eukaryota</taxon>
        <taxon>Metazoa</taxon>
        <taxon>Ecdysozoa</taxon>
        <taxon>Arthropoda</taxon>
        <taxon>Hexapoda</taxon>
        <taxon>Insecta</taxon>
        <taxon>Pterygota</taxon>
        <taxon>Neoptera</taxon>
        <taxon>Endopterygota</taxon>
        <taxon>Lepidoptera</taxon>
        <taxon>Glossata</taxon>
        <taxon>Ditrysia</taxon>
        <taxon>Noctuoidea</taxon>
        <taxon>Noctuidae</taxon>
        <taxon>Heliothinae</taxon>
        <taxon>Heliothis</taxon>
    </lineage>
</organism>
<dbReference type="AlphaFoldDB" id="A0A2A4K2Y0"/>